<sequence>MRWVRQRNHTAKCGPRFRGPVTLAAHPAPAHPLVTLRGVPQRIRRVVLTVGVLTSLVGLALAACTVNPPPAPQSTDTPHNSPPPPQRVTQIIMGIDSIGAGFNPHLLSDLSPVNAAISALVLPSAFRPVPDPASPTGSRWEMDPTLLVSADVTNQNPFTVTYKIRPEAQWTDNAPIGADDFWYLWRQMASQPGVVDPAGYDLITGVQSLEGGKQAVVTFAQPYPAWKELFNNLLPAHIVKDAPGGFAAGLARAMPVTGGQFRVENIDPQRDELLIARNDRYWGPPAKPALILFRRAGAPAALADSVRNGDTQVAQVHGGSTSFAQLSAIPDVRTARIVTPRVMQLTLRANEPKLEDPQVRKAILGLLDVDLLAAVGAGSDNTVTLDQAQIRSPSDPGYEPTAPPAITTPAALALFTAAGFQVETSTGASSTPPTTTSTTAPVNPGPPEVIRGRISKDGKQLSLVIGVAANDPTSVAVANTAADQLRNVGIAATVLALDPVTLYRDALTNHQVDAIVGWHQAGGNLATLLASRYGCPALQTTPPGVVPGAPTPVASSSTGPPTPTPQSSTPPSRPPEPGALVLAPSNLTGICDRSIQPNIDAALNGTKNINEVITAVEPRLWNMSTVLPILQDTTIVAAGPSVQNVSLSGAVPVGIVGDAGQWIKTGP</sequence>
<name>A0A7I7YGX9_9MYCO</name>
<dbReference type="FunFam" id="3.90.76.10:FF:000006">
    <property type="entry name" value="Monoacyl phosphatidylinositol tetramannoside-binding protein"/>
    <property type="match status" value="1"/>
</dbReference>
<comment type="function">
    <text evidence="9">May directly or indirectly regulate the accessibility of the key branch point intermediate, monoacyl phosphatidylinositol tetramannoside (AcPIM4), to the elongating alpha-1,6 mannosyltransferases which could regulate the lipoarabinomannans (LAMs) biosynthesis.</text>
</comment>
<keyword evidence="16" id="KW-1185">Reference proteome</keyword>
<keyword evidence="4" id="KW-0732">Signal</keyword>
<feature type="transmembrane region" description="Helical" evidence="13">
    <location>
        <begin position="46"/>
        <end position="63"/>
    </location>
</feature>
<accession>A0A7I7YGX9</accession>
<feature type="compositionally biased region" description="Low complexity" evidence="12">
    <location>
        <begin position="424"/>
        <end position="441"/>
    </location>
</feature>
<dbReference type="OrthoDB" id="9803988at2"/>
<feature type="region of interest" description="Disordered" evidence="12">
    <location>
        <begin position="68"/>
        <end position="87"/>
    </location>
</feature>
<keyword evidence="13" id="KW-0812">Transmembrane</keyword>
<feature type="region of interest" description="Disordered" evidence="12">
    <location>
        <begin position="424"/>
        <end position="447"/>
    </location>
</feature>
<dbReference type="Pfam" id="PF00496">
    <property type="entry name" value="SBP_bac_5"/>
    <property type="match status" value="1"/>
</dbReference>
<dbReference type="GO" id="GO:0009247">
    <property type="term" value="P:glycolipid biosynthetic process"/>
    <property type="evidence" value="ECO:0007669"/>
    <property type="project" value="UniProtKB-ARBA"/>
</dbReference>
<evidence type="ECO:0000256" key="13">
    <source>
        <dbReference type="SAM" id="Phobius"/>
    </source>
</evidence>
<keyword evidence="8" id="KW-1208">Phospholipid metabolism</keyword>
<gene>
    <name evidence="15" type="primary">lpqW</name>
    <name evidence="15" type="ORF">MCNS_40790</name>
</gene>
<evidence type="ECO:0000313" key="15">
    <source>
        <dbReference type="EMBL" id="BBZ41016.1"/>
    </source>
</evidence>
<organism evidence="15 16">
    <name type="scientific">Mycobacterium conspicuum</name>
    <dbReference type="NCBI Taxonomy" id="44010"/>
    <lineage>
        <taxon>Bacteria</taxon>
        <taxon>Bacillati</taxon>
        <taxon>Actinomycetota</taxon>
        <taxon>Actinomycetes</taxon>
        <taxon>Mycobacteriales</taxon>
        <taxon>Mycobacteriaceae</taxon>
        <taxon>Mycobacterium</taxon>
    </lineage>
</organism>
<evidence type="ECO:0000256" key="2">
    <source>
        <dbReference type="ARBA" id="ARBA00005695"/>
    </source>
</evidence>
<evidence type="ECO:0000256" key="4">
    <source>
        <dbReference type="ARBA" id="ARBA00022729"/>
    </source>
</evidence>
<feature type="compositionally biased region" description="Low complexity" evidence="12">
    <location>
        <begin position="542"/>
        <end position="570"/>
    </location>
</feature>
<keyword evidence="13" id="KW-0472">Membrane</keyword>
<evidence type="ECO:0000256" key="10">
    <source>
        <dbReference type="ARBA" id="ARBA00060651"/>
    </source>
</evidence>
<dbReference type="SUPFAM" id="SSF53850">
    <property type="entry name" value="Periplasmic binding protein-like II"/>
    <property type="match status" value="1"/>
</dbReference>
<dbReference type="InterPro" id="IPR000914">
    <property type="entry name" value="SBP_5_dom"/>
</dbReference>
<reference evidence="15 16" key="1">
    <citation type="journal article" date="2019" name="Emerg. Microbes Infect.">
        <title>Comprehensive subspecies identification of 175 nontuberculous mycobacteria species based on 7547 genomic profiles.</title>
        <authorList>
            <person name="Matsumoto Y."/>
            <person name="Kinjo T."/>
            <person name="Motooka D."/>
            <person name="Nabeya D."/>
            <person name="Jung N."/>
            <person name="Uechi K."/>
            <person name="Horii T."/>
            <person name="Iida T."/>
            <person name="Fujita J."/>
            <person name="Nakamura S."/>
        </authorList>
    </citation>
    <scope>NUCLEOTIDE SEQUENCE [LARGE SCALE GENOMIC DNA]</scope>
    <source>
        <strain evidence="15 16">JCM 14738</strain>
    </source>
</reference>
<dbReference type="AlphaFoldDB" id="A0A7I7YGX9"/>
<dbReference type="CDD" id="cd08501">
    <property type="entry name" value="PBP2_Lpqw"/>
    <property type="match status" value="1"/>
</dbReference>
<evidence type="ECO:0000259" key="14">
    <source>
        <dbReference type="Pfam" id="PF00496"/>
    </source>
</evidence>
<evidence type="ECO:0000256" key="12">
    <source>
        <dbReference type="SAM" id="MobiDB-lite"/>
    </source>
</evidence>
<comment type="similarity">
    <text evidence="2">Belongs to the bacterial solute-binding protein 5 family.</text>
</comment>
<proteinExistence type="inferred from homology"/>
<dbReference type="GO" id="GO:0016020">
    <property type="term" value="C:membrane"/>
    <property type="evidence" value="ECO:0007669"/>
    <property type="project" value="GOC"/>
</dbReference>
<dbReference type="EMBL" id="AP022613">
    <property type="protein sequence ID" value="BBZ41016.1"/>
    <property type="molecule type" value="Genomic_DNA"/>
</dbReference>
<feature type="region of interest" description="Disordered" evidence="12">
    <location>
        <begin position="542"/>
        <end position="578"/>
    </location>
</feature>
<evidence type="ECO:0000256" key="1">
    <source>
        <dbReference type="ARBA" id="ARBA00005189"/>
    </source>
</evidence>
<evidence type="ECO:0000256" key="5">
    <source>
        <dbReference type="ARBA" id="ARBA00023026"/>
    </source>
</evidence>
<evidence type="ECO:0000256" key="11">
    <source>
        <dbReference type="ARBA" id="ARBA00071039"/>
    </source>
</evidence>
<evidence type="ECO:0000256" key="6">
    <source>
        <dbReference type="ARBA" id="ARBA00023098"/>
    </source>
</evidence>
<dbReference type="GO" id="GO:1904680">
    <property type="term" value="F:peptide transmembrane transporter activity"/>
    <property type="evidence" value="ECO:0007669"/>
    <property type="project" value="TreeGrafter"/>
</dbReference>
<keyword evidence="3" id="KW-0444">Lipid biosynthesis</keyword>
<dbReference type="GO" id="GO:0008654">
    <property type="term" value="P:phospholipid biosynthetic process"/>
    <property type="evidence" value="ECO:0007669"/>
    <property type="project" value="UniProtKB-KW"/>
</dbReference>
<keyword evidence="6" id="KW-0443">Lipid metabolism</keyword>
<dbReference type="PANTHER" id="PTHR30290">
    <property type="entry name" value="PERIPLASMIC BINDING COMPONENT OF ABC TRANSPORTER"/>
    <property type="match status" value="1"/>
</dbReference>
<evidence type="ECO:0000256" key="8">
    <source>
        <dbReference type="ARBA" id="ARBA00023264"/>
    </source>
</evidence>
<evidence type="ECO:0000256" key="9">
    <source>
        <dbReference type="ARBA" id="ARBA00053323"/>
    </source>
</evidence>
<evidence type="ECO:0000313" key="16">
    <source>
        <dbReference type="Proteomes" id="UP000467385"/>
    </source>
</evidence>
<dbReference type="GO" id="GO:0015833">
    <property type="term" value="P:peptide transport"/>
    <property type="evidence" value="ECO:0007669"/>
    <property type="project" value="TreeGrafter"/>
</dbReference>
<feature type="domain" description="Solute-binding protein family 5" evidence="14">
    <location>
        <begin position="146"/>
        <end position="522"/>
    </location>
</feature>
<comment type="pathway">
    <text evidence="1">Lipid metabolism.</text>
</comment>
<keyword evidence="13" id="KW-1133">Transmembrane helix</keyword>
<comment type="pathway">
    <text evidence="10">Phospholipid metabolism; phosphatidylinositol metabolism.</text>
</comment>
<evidence type="ECO:0000256" key="3">
    <source>
        <dbReference type="ARBA" id="ARBA00022516"/>
    </source>
</evidence>
<evidence type="ECO:0000256" key="7">
    <source>
        <dbReference type="ARBA" id="ARBA00023209"/>
    </source>
</evidence>
<protein>
    <recommendedName>
        <fullName evidence="11">Probable monoacyl phosphatidylinositol tetramannoside-binding protein LpqW</fullName>
    </recommendedName>
</protein>
<keyword evidence="5" id="KW-0843">Virulence</keyword>
<dbReference type="Gene3D" id="3.90.76.10">
    <property type="entry name" value="Dipeptide-binding Protein, Domain 1"/>
    <property type="match status" value="1"/>
</dbReference>
<dbReference type="InterPro" id="IPR039424">
    <property type="entry name" value="SBP_5"/>
</dbReference>
<dbReference type="Gene3D" id="3.10.105.10">
    <property type="entry name" value="Dipeptide-binding Protein, Domain 3"/>
    <property type="match status" value="1"/>
</dbReference>
<keyword evidence="7" id="KW-0594">Phospholipid biosynthesis</keyword>
<dbReference type="PANTHER" id="PTHR30290:SF65">
    <property type="entry name" value="MONOACYL PHOSPHATIDYLINOSITOL TETRAMANNOSIDE-BINDING PROTEIN LPQW-RELATED"/>
    <property type="match status" value="1"/>
</dbReference>
<dbReference type="Proteomes" id="UP000467385">
    <property type="component" value="Chromosome"/>
</dbReference>